<feature type="region of interest" description="Disordered" evidence="1">
    <location>
        <begin position="53"/>
        <end position="74"/>
    </location>
</feature>
<name>A0A4P7LFR3_9BURK</name>
<proteinExistence type="predicted"/>
<organism evidence="2 3">
    <name type="scientific">Cupriavidus oxalaticus</name>
    <dbReference type="NCBI Taxonomy" id="96344"/>
    <lineage>
        <taxon>Bacteria</taxon>
        <taxon>Pseudomonadati</taxon>
        <taxon>Pseudomonadota</taxon>
        <taxon>Betaproteobacteria</taxon>
        <taxon>Burkholderiales</taxon>
        <taxon>Burkholderiaceae</taxon>
        <taxon>Cupriavidus</taxon>
    </lineage>
</organism>
<evidence type="ECO:0000313" key="3">
    <source>
        <dbReference type="Proteomes" id="UP000295294"/>
    </source>
</evidence>
<reference evidence="2 3" key="1">
    <citation type="submission" date="2019-03" db="EMBL/GenBank/DDBJ databases">
        <title>Efficiently degradation of phenoxyalkanoic acid herbicides by Cupriavidus oxalaticus strain X32.</title>
        <authorList>
            <person name="Sheng X."/>
        </authorList>
    </citation>
    <scope>NUCLEOTIDE SEQUENCE [LARGE SCALE GENOMIC DNA]</scope>
    <source>
        <strain evidence="2 3">X32</strain>
    </source>
</reference>
<dbReference type="EMBL" id="CP038635">
    <property type="protein sequence ID" value="QBY54448.1"/>
    <property type="molecule type" value="Genomic_DNA"/>
</dbReference>
<sequence>MANASKFSNGELQSVMISPWLMTDGPLRSNGGGISPLSMELYRFEKFFNPRSAAGGTPINAPSPDRAPTKDTTP</sequence>
<gene>
    <name evidence="2" type="ORF">E0W60_25985</name>
</gene>
<evidence type="ECO:0000256" key="1">
    <source>
        <dbReference type="SAM" id="MobiDB-lite"/>
    </source>
</evidence>
<dbReference type="AlphaFoldDB" id="A0A4P7LFR3"/>
<dbReference type="KEGG" id="cox:E0W60_25985"/>
<accession>A0A4P7LFR3</accession>
<dbReference type="Proteomes" id="UP000295294">
    <property type="component" value="Chromosome 2"/>
</dbReference>
<protein>
    <submittedName>
        <fullName evidence="2">Uncharacterized protein</fullName>
    </submittedName>
</protein>
<evidence type="ECO:0000313" key="2">
    <source>
        <dbReference type="EMBL" id="QBY54448.1"/>
    </source>
</evidence>